<organism evidence="2 3">
    <name type="scientific">Candidatus Roizmanbacteria bacterium GW2011_GWB1_40_7</name>
    <dbReference type="NCBI Taxonomy" id="1618482"/>
    <lineage>
        <taxon>Bacteria</taxon>
        <taxon>Candidatus Roizmaniibacteriota</taxon>
    </lineage>
</organism>
<dbReference type="AlphaFoldDB" id="A0A0G0W5I8"/>
<evidence type="ECO:0000313" key="3">
    <source>
        <dbReference type="Proteomes" id="UP000034664"/>
    </source>
</evidence>
<protein>
    <submittedName>
        <fullName evidence="2">Uncharacterized protein</fullName>
    </submittedName>
</protein>
<name>A0A0G0W5I8_9BACT</name>
<evidence type="ECO:0000256" key="1">
    <source>
        <dbReference type="SAM" id="Phobius"/>
    </source>
</evidence>
<comment type="caution">
    <text evidence="2">The sequence shown here is derived from an EMBL/GenBank/DDBJ whole genome shotgun (WGS) entry which is preliminary data.</text>
</comment>
<keyword evidence="1" id="KW-0812">Transmembrane</keyword>
<proteinExistence type="predicted"/>
<accession>A0A0G0W5I8</accession>
<evidence type="ECO:0000313" key="2">
    <source>
        <dbReference type="EMBL" id="KKR70537.1"/>
    </source>
</evidence>
<reference evidence="2 3" key="1">
    <citation type="journal article" date="2015" name="Nature">
        <title>rRNA introns, odd ribosomes, and small enigmatic genomes across a large radiation of phyla.</title>
        <authorList>
            <person name="Brown C.T."/>
            <person name="Hug L.A."/>
            <person name="Thomas B.C."/>
            <person name="Sharon I."/>
            <person name="Castelle C.J."/>
            <person name="Singh A."/>
            <person name="Wilkins M.J."/>
            <person name="Williams K.H."/>
            <person name="Banfield J.F."/>
        </authorList>
    </citation>
    <scope>NUCLEOTIDE SEQUENCE [LARGE SCALE GENOMIC DNA]</scope>
</reference>
<feature type="transmembrane region" description="Helical" evidence="1">
    <location>
        <begin position="12"/>
        <end position="37"/>
    </location>
</feature>
<sequence length="287" mass="32639">MKQLKIDSVRKYFSSSPIILLLVLLLLSSIGALFYFFTPASRIQSNPLLKVGNETLYTEDAHYKKTKIPTLSDEKVRDMIIQESIILQSGEKRGYVVLDSSVFDHTFKDMTRREALLDEVKKKYEASREETVSGTVVTVWFSHPGVASTEYAQRKTKAYDIIKPYYDAVANHTVSLEEVTEKLRTNTELAVLDPAYETNTSFTFRDKPITVQIVSDTEFDQQLKELPLQTLSDLSIGRLALGNGTMVEAVYMFGLLTDRKQIKPMAFEDWIASDQSSYPVELYINSI</sequence>
<keyword evidence="1" id="KW-1133">Transmembrane helix</keyword>
<gene>
    <name evidence="2" type="ORF">UU14_C0047G0002</name>
</gene>
<dbReference type="EMBL" id="LBZM01000047">
    <property type="protein sequence ID" value="KKR70537.1"/>
    <property type="molecule type" value="Genomic_DNA"/>
</dbReference>
<dbReference type="Proteomes" id="UP000034664">
    <property type="component" value="Unassembled WGS sequence"/>
</dbReference>
<keyword evidence="1" id="KW-0472">Membrane</keyword>